<sequence length="415" mass="47560">MPPLDPNNTYIQPPSEIQNFEFIRTLGYDEDPEINLIVISKMVATRLHQPWRAILSVLNRCITGKDSSWDTVRLPILEILWGIVHSANLDFASLIWDEFEWQIVKRSSIPSKMSKLLYTCFTKLIIEYLLSLNKSIPRRSNSKLHSSHDDHLITKLLNTTNGDYKFGMEVPDAMISDAITKRAGYKYYMAKKVESEKAKIIDKPEEQHVSSNKYGRGKVEDPAVHLLLDLRKGLKASRLESLRQKKQPVTGKGSSAAHNKYYSSSDTASDSTLYSSSSNESKESTKETNDAGKSDMNLPDDNPHRDNDDARSHRRMIRMAKGTVNNGVELEYHVSQLKASVISEAQWNNNKGDVSEPRSFERHMSKSTKLHPCFYNNDYTYLVDLRTKKKYTTSIAKHYAARYYKEGIEDRIPER</sequence>
<evidence type="ECO:0000313" key="2">
    <source>
        <dbReference type="EMBL" id="GEU51694.1"/>
    </source>
</evidence>
<accession>A0A6L2KUW4</accession>
<gene>
    <name evidence="2" type="ORF">Tci_023672</name>
</gene>
<evidence type="ECO:0000256" key="1">
    <source>
        <dbReference type="SAM" id="MobiDB-lite"/>
    </source>
</evidence>
<feature type="region of interest" description="Disordered" evidence="1">
    <location>
        <begin position="239"/>
        <end position="311"/>
    </location>
</feature>
<name>A0A6L2KUW4_TANCI</name>
<reference evidence="2" key="1">
    <citation type="journal article" date="2019" name="Sci. Rep.">
        <title>Draft genome of Tanacetum cinerariifolium, the natural source of mosquito coil.</title>
        <authorList>
            <person name="Yamashiro T."/>
            <person name="Shiraishi A."/>
            <person name="Satake H."/>
            <person name="Nakayama K."/>
        </authorList>
    </citation>
    <scope>NUCLEOTIDE SEQUENCE</scope>
</reference>
<feature type="compositionally biased region" description="Low complexity" evidence="1">
    <location>
        <begin position="260"/>
        <end position="279"/>
    </location>
</feature>
<protein>
    <submittedName>
        <fullName evidence="2">Uncharacterized protein</fullName>
    </submittedName>
</protein>
<comment type="caution">
    <text evidence="2">The sequence shown here is derived from an EMBL/GenBank/DDBJ whole genome shotgun (WGS) entry which is preliminary data.</text>
</comment>
<dbReference type="EMBL" id="BKCJ010002904">
    <property type="protein sequence ID" value="GEU51694.1"/>
    <property type="molecule type" value="Genomic_DNA"/>
</dbReference>
<proteinExistence type="predicted"/>
<feature type="compositionally biased region" description="Basic and acidic residues" evidence="1">
    <location>
        <begin position="301"/>
        <end position="311"/>
    </location>
</feature>
<feature type="compositionally biased region" description="Basic and acidic residues" evidence="1">
    <location>
        <begin position="280"/>
        <end position="293"/>
    </location>
</feature>
<organism evidence="2">
    <name type="scientific">Tanacetum cinerariifolium</name>
    <name type="common">Dalmatian daisy</name>
    <name type="synonym">Chrysanthemum cinerariifolium</name>
    <dbReference type="NCBI Taxonomy" id="118510"/>
    <lineage>
        <taxon>Eukaryota</taxon>
        <taxon>Viridiplantae</taxon>
        <taxon>Streptophyta</taxon>
        <taxon>Embryophyta</taxon>
        <taxon>Tracheophyta</taxon>
        <taxon>Spermatophyta</taxon>
        <taxon>Magnoliopsida</taxon>
        <taxon>eudicotyledons</taxon>
        <taxon>Gunneridae</taxon>
        <taxon>Pentapetalae</taxon>
        <taxon>asterids</taxon>
        <taxon>campanulids</taxon>
        <taxon>Asterales</taxon>
        <taxon>Asteraceae</taxon>
        <taxon>Asteroideae</taxon>
        <taxon>Anthemideae</taxon>
        <taxon>Anthemidinae</taxon>
        <taxon>Tanacetum</taxon>
    </lineage>
</organism>
<dbReference type="AlphaFoldDB" id="A0A6L2KUW4"/>